<feature type="chain" id="PRO_5035197190" description="DUF3108 domain-containing protein" evidence="2">
    <location>
        <begin position="32"/>
        <end position="264"/>
    </location>
</feature>
<protein>
    <recommendedName>
        <fullName evidence="5">DUF3108 domain-containing protein</fullName>
    </recommendedName>
</protein>
<gene>
    <name evidence="3" type="ORF">GCM10016234_32450</name>
</gene>
<dbReference type="Pfam" id="PF11306">
    <property type="entry name" value="DUF3108"/>
    <property type="match status" value="1"/>
</dbReference>
<name>A0A8J3DSA1_9HYPH</name>
<evidence type="ECO:0000313" key="4">
    <source>
        <dbReference type="Proteomes" id="UP000630142"/>
    </source>
</evidence>
<dbReference type="Proteomes" id="UP000630142">
    <property type="component" value="Unassembled WGS sequence"/>
</dbReference>
<comment type="caution">
    <text evidence="3">The sequence shown here is derived from an EMBL/GenBank/DDBJ whole genome shotgun (WGS) entry which is preliminary data.</text>
</comment>
<keyword evidence="4" id="KW-1185">Reference proteome</keyword>
<reference evidence="3" key="1">
    <citation type="journal article" date="2014" name="Int. J. Syst. Evol. Microbiol.">
        <title>Complete genome sequence of Corynebacterium casei LMG S-19264T (=DSM 44701T), isolated from a smear-ripened cheese.</title>
        <authorList>
            <consortium name="US DOE Joint Genome Institute (JGI-PGF)"/>
            <person name="Walter F."/>
            <person name="Albersmeier A."/>
            <person name="Kalinowski J."/>
            <person name="Ruckert C."/>
        </authorList>
    </citation>
    <scope>NUCLEOTIDE SEQUENCE</scope>
    <source>
        <strain evidence="3">KCTC 42249</strain>
    </source>
</reference>
<feature type="region of interest" description="Disordered" evidence="1">
    <location>
        <begin position="85"/>
        <end position="106"/>
    </location>
</feature>
<dbReference type="EMBL" id="BMZQ01000002">
    <property type="protein sequence ID" value="GHD20036.1"/>
    <property type="molecule type" value="Genomic_DNA"/>
</dbReference>
<evidence type="ECO:0008006" key="5">
    <source>
        <dbReference type="Google" id="ProtNLM"/>
    </source>
</evidence>
<keyword evidence="2" id="KW-0732">Signal</keyword>
<evidence type="ECO:0000256" key="1">
    <source>
        <dbReference type="SAM" id="MobiDB-lite"/>
    </source>
</evidence>
<reference evidence="3" key="2">
    <citation type="submission" date="2020-09" db="EMBL/GenBank/DDBJ databases">
        <authorList>
            <person name="Sun Q."/>
            <person name="Kim S."/>
        </authorList>
    </citation>
    <scope>NUCLEOTIDE SEQUENCE</scope>
    <source>
        <strain evidence="3">KCTC 42249</strain>
    </source>
</reference>
<evidence type="ECO:0000313" key="3">
    <source>
        <dbReference type="EMBL" id="GHD20036.1"/>
    </source>
</evidence>
<dbReference type="InterPro" id="IPR021457">
    <property type="entry name" value="DUF3108"/>
</dbReference>
<evidence type="ECO:0000256" key="2">
    <source>
        <dbReference type="SAM" id="SignalP"/>
    </source>
</evidence>
<feature type="compositionally biased region" description="Polar residues" evidence="1">
    <location>
        <begin position="85"/>
        <end position="98"/>
    </location>
</feature>
<proteinExistence type="predicted"/>
<accession>A0A8J3DSA1</accession>
<organism evidence="3 4">
    <name type="scientific">Tianweitania populi</name>
    <dbReference type="NCBI Taxonomy" id="1607949"/>
    <lineage>
        <taxon>Bacteria</taxon>
        <taxon>Pseudomonadati</taxon>
        <taxon>Pseudomonadota</taxon>
        <taxon>Alphaproteobacteria</taxon>
        <taxon>Hyphomicrobiales</taxon>
        <taxon>Phyllobacteriaceae</taxon>
        <taxon>Tianweitania</taxon>
    </lineage>
</organism>
<dbReference type="AlphaFoldDB" id="A0A8J3DSA1"/>
<sequence>MVHLAKATKRFGQALSAAAMLAIAATVPARAETFTAEYVVTIFGITIARTSFTSTLDANSYAVDGTISSSGLGAVFDDTKGVVHTSGSLKKSEPQPTTHMLDYTSGKKKQRTTVRFENGQVVATENVPPPKPRRHGWVPVEAGDLTGVVDPLTATLVRANSLDEVCNRTVHIYDGELRADLTLTYAGKAPAVVGDFKGEGVTCTIRFKPISGYRKGSKTMDYLSAGHDMRVTFARMGETQFFVPLRGQVESRIGTVYFRVGKIS</sequence>
<feature type="signal peptide" evidence="2">
    <location>
        <begin position="1"/>
        <end position="31"/>
    </location>
</feature>